<keyword evidence="3 5" id="KW-0863">Zinc-finger</keyword>
<gene>
    <name evidence="8" type="ORF">Fcan01_14482</name>
</gene>
<feature type="domain" description="C2H2-type" evidence="7">
    <location>
        <begin position="600"/>
        <end position="627"/>
    </location>
</feature>
<keyword evidence="1" id="KW-0479">Metal-binding</keyword>
<feature type="domain" description="C2H2-type" evidence="7">
    <location>
        <begin position="628"/>
        <end position="655"/>
    </location>
</feature>
<dbReference type="EMBL" id="LNIX01000008">
    <property type="protein sequence ID" value="OXA51299.1"/>
    <property type="molecule type" value="Genomic_DNA"/>
</dbReference>
<evidence type="ECO:0000256" key="5">
    <source>
        <dbReference type="PROSITE-ProRule" id="PRU00042"/>
    </source>
</evidence>
<feature type="region of interest" description="Disordered" evidence="6">
    <location>
        <begin position="1"/>
        <end position="130"/>
    </location>
</feature>
<evidence type="ECO:0000256" key="2">
    <source>
        <dbReference type="ARBA" id="ARBA00022737"/>
    </source>
</evidence>
<feature type="compositionally biased region" description="Acidic residues" evidence="6">
    <location>
        <begin position="61"/>
        <end position="74"/>
    </location>
</feature>
<evidence type="ECO:0000256" key="4">
    <source>
        <dbReference type="ARBA" id="ARBA00022833"/>
    </source>
</evidence>
<evidence type="ECO:0000259" key="7">
    <source>
        <dbReference type="PROSITE" id="PS50157"/>
    </source>
</evidence>
<organism evidence="8 9">
    <name type="scientific">Folsomia candida</name>
    <name type="common">Springtail</name>
    <dbReference type="NCBI Taxonomy" id="158441"/>
    <lineage>
        <taxon>Eukaryota</taxon>
        <taxon>Metazoa</taxon>
        <taxon>Ecdysozoa</taxon>
        <taxon>Arthropoda</taxon>
        <taxon>Hexapoda</taxon>
        <taxon>Collembola</taxon>
        <taxon>Entomobryomorpha</taxon>
        <taxon>Isotomoidea</taxon>
        <taxon>Isotomidae</taxon>
        <taxon>Proisotominae</taxon>
        <taxon>Folsomia</taxon>
    </lineage>
</organism>
<dbReference type="GO" id="GO:0000981">
    <property type="term" value="F:DNA-binding transcription factor activity, RNA polymerase II-specific"/>
    <property type="evidence" value="ECO:0007669"/>
    <property type="project" value="TreeGrafter"/>
</dbReference>
<feature type="domain" description="C2H2-type" evidence="7">
    <location>
        <begin position="338"/>
        <end position="360"/>
    </location>
</feature>
<evidence type="ECO:0000313" key="9">
    <source>
        <dbReference type="Proteomes" id="UP000198287"/>
    </source>
</evidence>
<feature type="domain" description="C2H2-type" evidence="7">
    <location>
        <begin position="435"/>
        <end position="457"/>
    </location>
</feature>
<feature type="domain" description="C2H2-type" evidence="7">
    <location>
        <begin position="243"/>
        <end position="271"/>
    </location>
</feature>
<proteinExistence type="predicted"/>
<dbReference type="GO" id="GO:0043565">
    <property type="term" value="F:sequence-specific DNA binding"/>
    <property type="evidence" value="ECO:0007669"/>
    <property type="project" value="TreeGrafter"/>
</dbReference>
<dbReference type="Proteomes" id="UP000198287">
    <property type="component" value="Unassembled WGS sequence"/>
</dbReference>
<keyword evidence="9" id="KW-1185">Reference proteome</keyword>
<dbReference type="SUPFAM" id="SSF57667">
    <property type="entry name" value="beta-beta-alpha zinc fingers"/>
    <property type="match status" value="7"/>
</dbReference>
<dbReference type="PANTHER" id="PTHR24408">
    <property type="entry name" value="ZINC FINGER PROTEIN"/>
    <property type="match status" value="1"/>
</dbReference>
<feature type="compositionally biased region" description="Basic residues" evidence="6">
    <location>
        <begin position="116"/>
        <end position="130"/>
    </location>
</feature>
<protein>
    <submittedName>
        <fullName evidence="8">Zinc finger protein 26</fullName>
    </submittedName>
</protein>
<dbReference type="PROSITE" id="PS00028">
    <property type="entry name" value="ZINC_FINGER_C2H2_1"/>
    <property type="match status" value="10"/>
</dbReference>
<feature type="domain" description="C2H2-type" evidence="7">
    <location>
        <begin position="541"/>
        <end position="569"/>
    </location>
</feature>
<dbReference type="STRING" id="158441.A0A226E1G4"/>
<evidence type="ECO:0000256" key="3">
    <source>
        <dbReference type="ARBA" id="ARBA00022771"/>
    </source>
</evidence>
<dbReference type="PANTHER" id="PTHR24408:SF58">
    <property type="entry name" value="TRANSCRIPTION FACTOR (TFIIIA), PUTATIVE (AFU_ORTHOLOGUE AFUA_1G05150)-RELATED"/>
    <property type="match status" value="1"/>
</dbReference>
<dbReference type="OrthoDB" id="10039931at2759"/>
<feature type="domain" description="C2H2-type" evidence="7">
    <location>
        <begin position="510"/>
        <end position="538"/>
    </location>
</feature>
<evidence type="ECO:0000256" key="6">
    <source>
        <dbReference type="SAM" id="MobiDB-lite"/>
    </source>
</evidence>
<dbReference type="Gene3D" id="3.30.160.60">
    <property type="entry name" value="Classic Zinc Finger"/>
    <property type="match status" value="8"/>
</dbReference>
<accession>A0A226E1G4</accession>
<evidence type="ECO:0000313" key="8">
    <source>
        <dbReference type="EMBL" id="OXA51299.1"/>
    </source>
</evidence>
<sequence>MKMKDEDQLLRNTGAEMEPLVIKSEIEVENDNSGECIRNVLEDDDDEEDDVEDWSQQVMDEVTDEEEDDDDEETDLSRDPLEDVDDYFRNGSAHSNRDGPPQKIGKTGDPAFNKSSSKKLPRPKVTKKIRRNPSKIDPLSICSICGDKGPWAYPKNTLQTHLNCHSIESHKDDERWYSPEKMKCPVTVSCKFVRKSPLLIWEHIMESHITLLHHCPTPSCDEYFILESTLNAHVALHSSTSPVPCPVCDTTFPDGPSLLEHLSSSHSSKKTATMYTCSTCKRAYSSLITLRDHEKRHTNLDDRRKSCEFCSYTCLNAGTMSNHIITKHEGDPTLRKKWRCDLCKKAFVSKVVLRRHVTLHKKFDGTGRTLKCKICEYPFFPGEDGKLQLHLEKIHGDGNDLRLKKCVITGCAFTTSASTHLRQHERKHHPKLLIHKCDSCGKVYSEKILLETHLKTHQEGDGLFGCCLAAHLKIHNGESNLSCDLCPVTFADRGQLRAHKILRHNAPTPHICSICKKKFAKKSYLQEHMDTQHPSETTPTFGCHLCSRVLHSLAQIRAHIRNVHEKPQNIPTCPTCGKKASDMKMHILRAHANADKKAKRSCYFCGKTFIRTEELTTHLSTHTLEKPFICHICSKDYTQGASLGRHFKMHKTNGDFFPKPD</sequence>
<feature type="domain" description="C2H2-type" evidence="7">
    <location>
        <begin position="275"/>
        <end position="302"/>
    </location>
</feature>
<name>A0A226E1G4_FOLCA</name>
<dbReference type="Pfam" id="PF00096">
    <property type="entry name" value="zf-C2H2"/>
    <property type="match status" value="3"/>
</dbReference>
<dbReference type="PROSITE" id="PS50157">
    <property type="entry name" value="ZINC_FINGER_C2H2_2"/>
    <property type="match status" value="10"/>
</dbReference>
<dbReference type="GO" id="GO:0005634">
    <property type="term" value="C:nucleus"/>
    <property type="evidence" value="ECO:0007669"/>
    <property type="project" value="TreeGrafter"/>
</dbReference>
<keyword evidence="4" id="KW-0862">Zinc</keyword>
<dbReference type="InterPro" id="IPR013087">
    <property type="entry name" value="Znf_C2H2_type"/>
</dbReference>
<evidence type="ECO:0000256" key="1">
    <source>
        <dbReference type="ARBA" id="ARBA00022723"/>
    </source>
</evidence>
<feature type="domain" description="C2H2-type" evidence="7">
    <location>
        <begin position="481"/>
        <end position="509"/>
    </location>
</feature>
<comment type="caution">
    <text evidence="8">The sequence shown here is derived from an EMBL/GenBank/DDBJ whole genome shotgun (WGS) entry which is preliminary data.</text>
</comment>
<reference evidence="8 9" key="1">
    <citation type="submission" date="2015-12" db="EMBL/GenBank/DDBJ databases">
        <title>The genome of Folsomia candida.</title>
        <authorList>
            <person name="Faddeeva A."/>
            <person name="Derks M.F."/>
            <person name="Anvar Y."/>
            <person name="Smit S."/>
            <person name="Van Straalen N."/>
            <person name="Roelofs D."/>
        </authorList>
    </citation>
    <scope>NUCLEOTIDE SEQUENCE [LARGE SCALE GENOMIC DNA]</scope>
    <source>
        <strain evidence="8 9">VU population</strain>
        <tissue evidence="8">Whole body</tissue>
    </source>
</reference>
<dbReference type="InterPro" id="IPR036236">
    <property type="entry name" value="Znf_C2H2_sf"/>
</dbReference>
<keyword evidence="2" id="KW-0677">Repeat</keyword>
<dbReference type="Pfam" id="PF12874">
    <property type="entry name" value="zf-met"/>
    <property type="match status" value="1"/>
</dbReference>
<dbReference type="AlphaFoldDB" id="A0A226E1G4"/>
<feature type="domain" description="C2H2-type" evidence="7">
    <location>
        <begin position="213"/>
        <end position="242"/>
    </location>
</feature>
<dbReference type="GO" id="GO:0008270">
    <property type="term" value="F:zinc ion binding"/>
    <property type="evidence" value="ECO:0007669"/>
    <property type="project" value="UniProtKB-KW"/>
</dbReference>
<dbReference type="SMART" id="SM00355">
    <property type="entry name" value="ZnF_C2H2"/>
    <property type="match status" value="15"/>
</dbReference>
<feature type="compositionally biased region" description="Acidic residues" evidence="6">
    <location>
        <begin position="42"/>
        <end position="53"/>
    </location>
</feature>